<protein>
    <submittedName>
        <fullName evidence="2">M23 family metallopeptidase</fullName>
    </submittedName>
</protein>
<dbReference type="PANTHER" id="PTHR21666">
    <property type="entry name" value="PEPTIDASE-RELATED"/>
    <property type="match status" value="1"/>
</dbReference>
<evidence type="ECO:0000313" key="3">
    <source>
        <dbReference type="Proteomes" id="UP000316609"/>
    </source>
</evidence>
<dbReference type="AlphaFoldDB" id="A0A538TPH5"/>
<evidence type="ECO:0000313" key="2">
    <source>
        <dbReference type="EMBL" id="TMQ65536.1"/>
    </source>
</evidence>
<feature type="compositionally biased region" description="Pro residues" evidence="1">
    <location>
        <begin position="82"/>
        <end position="93"/>
    </location>
</feature>
<dbReference type="CDD" id="cd12797">
    <property type="entry name" value="M23_peptidase"/>
    <property type="match status" value="1"/>
</dbReference>
<name>A0A538TPH5_UNCEI</name>
<feature type="region of interest" description="Disordered" evidence="1">
    <location>
        <begin position="67"/>
        <end position="93"/>
    </location>
</feature>
<dbReference type="GO" id="GO:0004222">
    <property type="term" value="F:metalloendopeptidase activity"/>
    <property type="evidence" value="ECO:0007669"/>
    <property type="project" value="TreeGrafter"/>
</dbReference>
<feature type="compositionally biased region" description="Polar residues" evidence="1">
    <location>
        <begin position="67"/>
        <end position="78"/>
    </location>
</feature>
<evidence type="ECO:0000256" key="1">
    <source>
        <dbReference type="SAM" id="MobiDB-lite"/>
    </source>
</evidence>
<dbReference type="PANTHER" id="PTHR21666:SF285">
    <property type="entry name" value="M23 FAMILY METALLOPEPTIDASE"/>
    <property type="match status" value="1"/>
</dbReference>
<dbReference type="Gene3D" id="2.70.70.10">
    <property type="entry name" value="Glucose Permease (Domain IIA)"/>
    <property type="match status" value="1"/>
</dbReference>
<dbReference type="Proteomes" id="UP000316609">
    <property type="component" value="Unassembled WGS sequence"/>
</dbReference>
<organism evidence="2 3">
    <name type="scientific">Eiseniibacteriota bacterium</name>
    <dbReference type="NCBI Taxonomy" id="2212470"/>
    <lineage>
        <taxon>Bacteria</taxon>
        <taxon>Candidatus Eiseniibacteriota</taxon>
    </lineage>
</organism>
<dbReference type="EMBL" id="VBOY01000069">
    <property type="protein sequence ID" value="TMQ65536.1"/>
    <property type="molecule type" value="Genomic_DNA"/>
</dbReference>
<dbReference type="InterPro" id="IPR011055">
    <property type="entry name" value="Dup_hybrid_motif"/>
</dbReference>
<sequence>MLSPGGSSHTLTKAAASPRSMLVSSCTSAGVARGRRGHRSEREPPLARHLIVAALVGAVVLSSCGAGTSSDVTPQATQGPPENLPPLERPPLDPPIRITATFGEYRRGHFHAGVDFSTEHRVGRPVYAPVNGYVERVRTSGAGFGRSLMLRTPDGRTILLAHLDAFDEPIASFVAAVQDSSGEYEQELTPPPNALPVRAGQRIAWSGDSGAGPPHLHMEVRFGALAYNPLRHGLAVADVFPPVLRRVILEPVDDVSYVQGSSAPRSIALPADTVVVEGRVRVWIEAADGVTDRWPRAAPYAASMEWRGVSVECRFDRIAWDDDMSAVEWVYDARGSVSPRHPLALWSAPEFRPSMLAASGDKAGAGVIAVEVGDPPQALTLAVRDAADNRTVRRVILRPPRADERERMAARARAGSAGRTRRAAARPGFELIPVQGPFVRIRYSGITRGSRDLALGFAGESLTTRPADFASGRWSAVVRVPPAVTAILAAGSRADDRWEVRRPVRLLALSPESTCVVTATEAGASYRWSFPRNAAFAPTFLTYDSLAPSRASPGLKPVSSVMELEPSGWPLRRPAQVEVVMHDRDHGHAALFVQRSGAWIPARGESVTSAPSGERVEGLAVVLGRVAAFDDVAAPRAGIARVVRLRTGAPNRWALQCAVIERGSGVDASRTHLMVDGRQVPSEWNAERGVLRWRPLHPPPRGAHRYEVVVTDRAGLESRGSGGFVAR</sequence>
<dbReference type="InterPro" id="IPR050570">
    <property type="entry name" value="Cell_wall_metabolism_enzyme"/>
</dbReference>
<proteinExistence type="predicted"/>
<comment type="caution">
    <text evidence="2">The sequence shown here is derived from an EMBL/GenBank/DDBJ whole genome shotgun (WGS) entry which is preliminary data.</text>
</comment>
<gene>
    <name evidence="2" type="ORF">E6K78_07500</name>
</gene>
<reference evidence="2 3" key="1">
    <citation type="journal article" date="2019" name="Nat. Microbiol.">
        <title>Mediterranean grassland soil C-N compound turnover is dependent on rainfall and depth, and is mediated by genomically divergent microorganisms.</title>
        <authorList>
            <person name="Diamond S."/>
            <person name="Andeer P.F."/>
            <person name="Li Z."/>
            <person name="Crits-Christoph A."/>
            <person name="Burstein D."/>
            <person name="Anantharaman K."/>
            <person name="Lane K.R."/>
            <person name="Thomas B.C."/>
            <person name="Pan C."/>
            <person name="Northen T.R."/>
            <person name="Banfield J.F."/>
        </authorList>
    </citation>
    <scope>NUCLEOTIDE SEQUENCE [LARGE SCALE GENOMIC DNA]</scope>
    <source>
        <strain evidence="2">WS_8</strain>
    </source>
</reference>
<dbReference type="SUPFAM" id="SSF51261">
    <property type="entry name" value="Duplicated hybrid motif"/>
    <property type="match status" value="1"/>
</dbReference>
<accession>A0A538TPH5</accession>